<accession>A0AAT9GP36</accession>
<dbReference type="RefSeq" id="WP_369610683.1">
    <property type="nucleotide sequence ID" value="NZ_AP031322.1"/>
</dbReference>
<proteinExistence type="predicted"/>
<dbReference type="KEGG" id="sjv:SJAV_04030"/>
<name>A0AAT9GP36_9CREN</name>
<reference evidence="1" key="1">
    <citation type="submission" date="2024-03" db="EMBL/GenBank/DDBJ databases">
        <title>Complete genome sequence of Sulfurisphaera javensis strain KD-1.</title>
        <authorList>
            <person name="Sakai H."/>
            <person name="Nur N."/>
            <person name="Suwanto A."/>
            <person name="Kurosawa N."/>
        </authorList>
    </citation>
    <scope>NUCLEOTIDE SEQUENCE</scope>
    <source>
        <strain evidence="1">KD-1</strain>
    </source>
</reference>
<sequence>MSTDKYTGPQTKISLSDLVEGGAIGTIIFTTVLQSIQNATCTWQERNYFFGYGNQNLAYWPALMIPARLSAAESFMQRYYSTPGYEIIRHGIVLRVKVDTMQDKIQQIYGGNTNYNYAFVYIGGKPPAYALGARPARVYQGGAGFYLPFDTGALQQTFGNLVVGVIKPQSVATRDNYLIGNKEWYNPKTTTPCGNQLSPQNTVLNWAGILATMPNYSAQMATSPRVTNPILGSGPSLGFVSETSKGPQVIIKDSALGYISEDSPSLWFPELILGGPISIIEDEIRTFQLVTFLPSMIGSFNKSLLYPLLEKLAPELADVMEIGDRTAIRWGKILGSNAIIGAPIFVASECGGNCYEPSFVGMVNGVEANENSGAIYQMLKFSISDNPTLSWAMNLANSFGASNFFNSTIKLLATIGTVLQIVTSQLGSVVINNLGTEGHDIVSEIVSEGVQAGKSIETIANDVTNAIKNIFKWL</sequence>
<evidence type="ECO:0000313" key="1">
    <source>
        <dbReference type="EMBL" id="BFH72459.1"/>
    </source>
</evidence>
<protein>
    <submittedName>
        <fullName evidence="1">Uncharacterized protein</fullName>
    </submittedName>
</protein>
<dbReference type="AlphaFoldDB" id="A0AAT9GP36"/>
<gene>
    <name evidence="1" type="ORF">SJAV_04030</name>
</gene>
<dbReference type="EMBL" id="AP031322">
    <property type="protein sequence ID" value="BFH72459.1"/>
    <property type="molecule type" value="Genomic_DNA"/>
</dbReference>
<dbReference type="GeneID" id="92353331"/>
<organism evidence="1">
    <name type="scientific">Sulfurisphaera javensis</name>
    <dbReference type="NCBI Taxonomy" id="2049879"/>
    <lineage>
        <taxon>Archaea</taxon>
        <taxon>Thermoproteota</taxon>
        <taxon>Thermoprotei</taxon>
        <taxon>Sulfolobales</taxon>
        <taxon>Sulfolobaceae</taxon>
        <taxon>Sulfurisphaera</taxon>
    </lineage>
</organism>